<name>A0A075AN87_ROZAC</name>
<dbReference type="EMBL" id="KE561265">
    <property type="protein sequence ID" value="EPZ31252.1"/>
    <property type="molecule type" value="Genomic_DNA"/>
</dbReference>
<protein>
    <recommendedName>
        <fullName evidence="5">Nucleic acid-binding protein</fullName>
    </recommendedName>
</protein>
<dbReference type="Gene3D" id="2.40.50.140">
    <property type="entry name" value="Nucleic acid-binding proteins"/>
    <property type="match status" value="1"/>
</dbReference>
<reference evidence="2" key="3">
    <citation type="submission" date="2018-08" db="EMBL/GenBank/DDBJ databases">
        <title>Leveraging single-cell genomics to expand the Fungal Tree of Life.</title>
        <authorList>
            <consortium name="DOE Joint Genome Institute"/>
            <person name="Ahrendt S.R."/>
            <person name="Quandt C.A."/>
            <person name="Ciobanu D."/>
            <person name="Clum A."/>
            <person name="Salamov A."/>
            <person name="Andreopoulos B."/>
            <person name="Cheng J.-F."/>
            <person name="Woyke T."/>
            <person name="Pelin A."/>
            <person name="Henrissat B."/>
            <person name="Reynolds N."/>
            <person name="Benny G.L."/>
            <person name="Smith M.E."/>
            <person name="James T.Y."/>
            <person name="Grigoriev I.V."/>
        </authorList>
    </citation>
    <scope>NUCLEOTIDE SEQUENCE</scope>
    <source>
        <strain evidence="2">CSF55</strain>
    </source>
</reference>
<evidence type="ECO:0000313" key="4">
    <source>
        <dbReference type="Proteomes" id="UP000281549"/>
    </source>
</evidence>
<evidence type="ECO:0000313" key="3">
    <source>
        <dbReference type="Proteomes" id="UP000030755"/>
    </source>
</evidence>
<dbReference type="EMBL" id="ML005417">
    <property type="protein sequence ID" value="RKP18591.1"/>
    <property type="molecule type" value="Genomic_DNA"/>
</dbReference>
<evidence type="ECO:0000313" key="2">
    <source>
        <dbReference type="EMBL" id="RKP18591.1"/>
    </source>
</evidence>
<proteinExistence type="predicted"/>
<evidence type="ECO:0000313" key="1">
    <source>
        <dbReference type="EMBL" id="EPZ31252.1"/>
    </source>
</evidence>
<dbReference type="Proteomes" id="UP000030755">
    <property type="component" value="Unassembled WGS sequence"/>
</dbReference>
<dbReference type="HOGENOM" id="CLU_073626_1_2_1"/>
<keyword evidence="3" id="KW-1185">Reference proteome</keyword>
<accession>A0A075AN87</accession>
<dbReference type="InterPro" id="IPR012340">
    <property type="entry name" value="NA-bd_OB-fold"/>
</dbReference>
<dbReference type="OrthoDB" id="274752at2759"/>
<reference evidence="4" key="2">
    <citation type="journal article" date="2018" name="Nat. Microbiol.">
        <title>Leveraging single-cell genomics to expand the fungal tree of life.</title>
        <authorList>
            <person name="Ahrendt S.R."/>
            <person name="Quandt C.A."/>
            <person name="Ciobanu D."/>
            <person name="Clum A."/>
            <person name="Salamov A."/>
            <person name="Andreopoulos B."/>
            <person name="Cheng J.F."/>
            <person name="Woyke T."/>
            <person name="Pelin A."/>
            <person name="Henrissat B."/>
            <person name="Reynolds N.K."/>
            <person name="Benny G.L."/>
            <person name="Smith M.E."/>
            <person name="James T.Y."/>
            <person name="Grigoriev I.V."/>
        </authorList>
    </citation>
    <scope>NUCLEOTIDE SEQUENCE [LARGE SCALE GENOMIC DNA]</scope>
    <source>
        <strain evidence="4">CSF55</strain>
    </source>
</reference>
<organism evidence="1 3">
    <name type="scientific">Rozella allomycis (strain CSF55)</name>
    <dbReference type="NCBI Taxonomy" id="988480"/>
    <lineage>
        <taxon>Eukaryota</taxon>
        <taxon>Fungi</taxon>
        <taxon>Fungi incertae sedis</taxon>
        <taxon>Cryptomycota</taxon>
        <taxon>Cryptomycota incertae sedis</taxon>
        <taxon>Rozella</taxon>
    </lineage>
</organism>
<sequence>MASVSTKLTPSFRAQFIGLVIGTAMKKTAKEFVKRTVFFAHDPNEVTVIGDTVLLERVRKTMFKSERKNFVLKEIVKEAQRFKDPETGALFTAP</sequence>
<dbReference type="AlphaFoldDB" id="A0A075AN87"/>
<gene>
    <name evidence="1" type="ORF">O9G_000897</name>
    <name evidence="2" type="ORF">ROZALSC1DRAFT_29738</name>
</gene>
<dbReference type="SUPFAM" id="SSF50249">
    <property type="entry name" value="Nucleic acid-binding proteins"/>
    <property type="match status" value="1"/>
</dbReference>
<dbReference type="Proteomes" id="UP000281549">
    <property type="component" value="Unassembled WGS sequence"/>
</dbReference>
<reference evidence="1 3" key="1">
    <citation type="journal article" date="2013" name="Curr. Biol.">
        <title>Shared signatures of parasitism and phylogenomics unite Cryptomycota and microsporidia.</title>
        <authorList>
            <person name="James T.Y."/>
            <person name="Pelin A."/>
            <person name="Bonen L."/>
            <person name="Ahrendt S."/>
            <person name="Sain D."/>
            <person name="Corradi N."/>
            <person name="Stajich J.E."/>
        </authorList>
    </citation>
    <scope>NUCLEOTIDE SEQUENCE [LARGE SCALE GENOMIC DNA]</scope>
    <source>
        <strain evidence="1 3">CSF55</strain>
        <strain evidence="1 3">CSF55</strain>
    </source>
</reference>
<evidence type="ECO:0008006" key="5">
    <source>
        <dbReference type="Google" id="ProtNLM"/>
    </source>
</evidence>